<dbReference type="STRING" id="551995.SAMN05192574_110134"/>
<dbReference type="EMBL" id="FOCL01000010">
    <property type="protein sequence ID" value="SEO65236.1"/>
    <property type="molecule type" value="Genomic_DNA"/>
</dbReference>
<evidence type="ECO:0000313" key="3">
    <source>
        <dbReference type="EMBL" id="SEO65236.1"/>
    </source>
</evidence>
<feature type="domain" description="Helicase C-terminal" evidence="2">
    <location>
        <begin position="579"/>
        <end position="737"/>
    </location>
</feature>
<name>A0A1H8RFU9_9SPHI</name>
<dbReference type="GO" id="GO:0005524">
    <property type="term" value="F:ATP binding"/>
    <property type="evidence" value="ECO:0007669"/>
    <property type="project" value="InterPro"/>
</dbReference>
<dbReference type="SUPFAM" id="SSF52540">
    <property type="entry name" value="P-loop containing nucleoside triphosphate hydrolases"/>
    <property type="match status" value="2"/>
</dbReference>
<dbReference type="OrthoDB" id="9759819at2"/>
<evidence type="ECO:0000259" key="1">
    <source>
        <dbReference type="PROSITE" id="PS51192"/>
    </source>
</evidence>
<accession>A0A1H8RFU9</accession>
<dbReference type="InterPro" id="IPR050742">
    <property type="entry name" value="Helicase_Restrict-Modif_Enz"/>
</dbReference>
<dbReference type="GO" id="GO:0016787">
    <property type="term" value="F:hydrolase activity"/>
    <property type="evidence" value="ECO:0007669"/>
    <property type="project" value="InterPro"/>
</dbReference>
<dbReference type="SMART" id="SM00487">
    <property type="entry name" value="DEXDc"/>
    <property type="match status" value="1"/>
</dbReference>
<dbReference type="InterPro" id="IPR027417">
    <property type="entry name" value="P-loop_NTPase"/>
</dbReference>
<dbReference type="CDD" id="cd18799">
    <property type="entry name" value="SF2_C_EcoAI-like"/>
    <property type="match status" value="1"/>
</dbReference>
<reference evidence="4" key="1">
    <citation type="submission" date="2016-10" db="EMBL/GenBank/DDBJ databases">
        <authorList>
            <person name="Varghese N."/>
            <person name="Submissions S."/>
        </authorList>
    </citation>
    <scope>NUCLEOTIDE SEQUENCE [LARGE SCALE GENOMIC DNA]</scope>
    <source>
        <strain evidence="4">Gh-48</strain>
    </source>
</reference>
<dbReference type="GO" id="GO:0003677">
    <property type="term" value="F:DNA binding"/>
    <property type="evidence" value="ECO:0007669"/>
    <property type="project" value="InterPro"/>
</dbReference>
<dbReference type="GO" id="GO:0005829">
    <property type="term" value="C:cytosol"/>
    <property type="evidence" value="ECO:0007669"/>
    <property type="project" value="TreeGrafter"/>
</dbReference>
<evidence type="ECO:0000313" key="4">
    <source>
        <dbReference type="Proteomes" id="UP000198942"/>
    </source>
</evidence>
<dbReference type="GO" id="GO:0006304">
    <property type="term" value="P:DNA modification"/>
    <property type="evidence" value="ECO:0007669"/>
    <property type="project" value="InterPro"/>
</dbReference>
<dbReference type="Proteomes" id="UP000198942">
    <property type="component" value="Unassembled WGS sequence"/>
</dbReference>
<dbReference type="InterPro" id="IPR029464">
    <property type="entry name" value="HSDR_N"/>
</dbReference>
<dbReference type="Pfam" id="PF13588">
    <property type="entry name" value="HSDR_N_2"/>
    <property type="match status" value="1"/>
</dbReference>
<dbReference type="PANTHER" id="PTHR47396">
    <property type="entry name" value="TYPE I RESTRICTION ENZYME ECOKI R PROTEIN"/>
    <property type="match status" value="1"/>
</dbReference>
<dbReference type="PANTHER" id="PTHR47396:SF1">
    <property type="entry name" value="ATP-DEPENDENT HELICASE IRC3-RELATED"/>
    <property type="match status" value="1"/>
</dbReference>
<dbReference type="InterPro" id="IPR001650">
    <property type="entry name" value="Helicase_C-like"/>
</dbReference>
<dbReference type="PROSITE" id="PS51192">
    <property type="entry name" value="HELICASE_ATP_BIND_1"/>
    <property type="match status" value="1"/>
</dbReference>
<dbReference type="AlphaFoldDB" id="A0A1H8RFU9"/>
<keyword evidence="4" id="KW-1185">Reference proteome</keyword>
<dbReference type="PROSITE" id="PS51194">
    <property type="entry name" value="HELICASE_CTER"/>
    <property type="match status" value="1"/>
</dbReference>
<feature type="domain" description="Helicase ATP-binding" evidence="1">
    <location>
        <begin position="342"/>
        <end position="501"/>
    </location>
</feature>
<dbReference type="Pfam" id="PF00271">
    <property type="entry name" value="Helicase_C"/>
    <property type="match status" value="1"/>
</dbReference>
<sequence>MQQGNFYFLTGQYQVFYEQARKAETYLQTDAEICAIVCRKSLEEMVRWMFDTDRQLDVIHDEDENTLNALMYKPGFTYLVGRQLLTDITAIRRTGNLAVHSDRHKKTTTKDAYTCLINLHAFAQWLVSFYGDTIYREPFKASKIQEEEAVEVAAAIKKEIEVLAEEPLADAVAETATGIEYHSPSEKLTRELYIDILLKEAGWIVGEANTVAEYPLKHSEAGADRADYVLFGNDGKPLAVVEAKKTTVDGRDKGLGQAKRYADALEKEFGRRPIMFVSNGFEHNIWDDLHYPYRQVYGFYCKEDLETLMNRRLIEKPLSGQSVNTTIAGRYYQIEAIQRAKEALDGHRRDLLFIMATGSGKTRTAAAMVDVLTKTNKVKRILFLADRTPLVSQAKNAFNDYLPQLTSVNLTKDKTSDQVRMVFSTYQTMINQIDNEFDGERRLFTTGYFDLIIFDEVHRSIYQKYKAIFNYFDGIRLGLTATPKSETEKDTYDLFKLEAGVPTFSYELNKAVEDEFLRPPAALSVPLKFLRQGIKYAELSPEDKIKYEETFATSEDDIPDEIDSAALNEWLFNEDTVNKVLQLLMDKGHKVNNGDTIGKTIIFAKNQKHANYIANCFNHLYPQLKGHYLQVVTHSSDKPEAAIDLFKQADKMPQIVVSVDMLDTGIDVPEILNLVFFKPVRSSSKYWQMIGRGTRLCPDVFGIGLDKKDFYIFDFCGNIEFFGDNPAGVEPGLTVSLTQRVFLLKVELAVTLEKFVADDELNEYRTSLLNELHQEILLLNQDSFVNRQHLRLIIAFADRNHWNSLTEDKLRDLKKNIVPLLINSDPDFDARKFDAIAYRLMNAYLNDDKNLNKFITIVKDTATSLLKQTTIPQVAAKKNLLLSLTNDAFWQNISIPRVEHIREEIRELMKFIEKENQAKIYTNITDELTGEITLMDIIVPYVGLDTYNKRVASFIRKHENYLAISKIKTNQPISTDELEQIKSLLFEEEPEAAEHLDEILKGRDFIAFIRSIIGLDAVAAKALFAEFINRPGTTAPQMTFMDTLINYLTNNGTIDRSMLFDRPFTDINQQGVSGVFKDEDTVKIISIIDGFNQSSNIA</sequence>
<proteinExistence type="predicted"/>
<dbReference type="Pfam" id="PF08463">
    <property type="entry name" value="EcoEI_R_C"/>
    <property type="match status" value="1"/>
</dbReference>
<dbReference type="Pfam" id="PF04851">
    <property type="entry name" value="ResIII"/>
    <property type="match status" value="1"/>
</dbReference>
<dbReference type="Gene3D" id="3.90.1570.30">
    <property type="match status" value="1"/>
</dbReference>
<dbReference type="InterPro" id="IPR013670">
    <property type="entry name" value="EcoEI_R_C_dom"/>
</dbReference>
<organism evidence="3 4">
    <name type="scientific">Mucilaginibacter gossypiicola</name>
    <dbReference type="NCBI Taxonomy" id="551995"/>
    <lineage>
        <taxon>Bacteria</taxon>
        <taxon>Pseudomonadati</taxon>
        <taxon>Bacteroidota</taxon>
        <taxon>Sphingobacteriia</taxon>
        <taxon>Sphingobacteriales</taxon>
        <taxon>Sphingobacteriaceae</taxon>
        <taxon>Mucilaginibacter</taxon>
    </lineage>
</organism>
<gene>
    <name evidence="3" type="ORF">SAMN05192574_110134</name>
</gene>
<dbReference type="SMART" id="SM00490">
    <property type="entry name" value="HELICc"/>
    <property type="match status" value="1"/>
</dbReference>
<dbReference type="InterPro" id="IPR006935">
    <property type="entry name" value="Helicase/UvrB_N"/>
</dbReference>
<dbReference type="InterPro" id="IPR014001">
    <property type="entry name" value="Helicase_ATP-bd"/>
</dbReference>
<dbReference type="CDD" id="cd18032">
    <property type="entry name" value="DEXHc_RE_I_III_res"/>
    <property type="match status" value="1"/>
</dbReference>
<protein>
    <submittedName>
        <fullName evidence="3">Type I restriction enzyme, R subunit</fullName>
    </submittedName>
</protein>
<dbReference type="RefSeq" id="WP_091217463.1">
    <property type="nucleotide sequence ID" value="NZ_FOCL01000010.1"/>
</dbReference>
<evidence type="ECO:0000259" key="2">
    <source>
        <dbReference type="PROSITE" id="PS51194"/>
    </source>
</evidence>
<dbReference type="Gene3D" id="3.40.50.300">
    <property type="entry name" value="P-loop containing nucleotide triphosphate hydrolases"/>
    <property type="match status" value="2"/>
</dbReference>